<proteinExistence type="predicted"/>
<dbReference type="EMBL" id="JARFPL010000006">
    <property type="protein sequence ID" value="MDF0592530.1"/>
    <property type="molecule type" value="Genomic_DNA"/>
</dbReference>
<gene>
    <name evidence="1" type="ORF">P0O24_02900</name>
</gene>
<protein>
    <submittedName>
        <fullName evidence="1">Uncharacterized protein</fullName>
    </submittedName>
</protein>
<organism evidence="1 2">
    <name type="scientific">Candidatus Methanocrinis alkalitolerans</name>
    <dbReference type="NCBI Taxonomy" id="3033395"/>
    <lineage>
        <taxon>Archaea</taxon>
        <taxon>Methanobacteriati</taxon>
        <taxon>Methanobacteriota</taxon>
        <taxon>Stenosarchaea group</taxon>
        <taxon>Methanomicrobia</taxon>
        <taxon>Methanotrichales</taxon>
        <taxon>Methanotrichaceae</taxon>
        <taxon>Methanocrinis</taxon>
    </lineage>
</organism>
<accession>A0ABT5XCU4</accession>
<evidence type="ECO:0000313" key="2">
    <source>
        <dbReference type="Proteomes" id="UP001215956"/>
    </source>
</evidence>
<evidence type="ECO:0000313" key="1">
    <source>
        <dbReference type="EMBL" id="MDF0592530.1"/>
    </source>
</evidence>
<sequence>MAPPILLGEDLVEYYRCLERLMMPLSLLQENRESPGDRLIGACEVLEERLEILSKAHPWFSEDESTQGMIDLLEILTARRNVEVEAVEEKIRTIERRIVELEMEPEL</sequence>
<dbReference type="Proteomes" id="UP001215956">
    <property type="component" value="Unassembled WGS sequence"/>
</dbReference>
<name>A0ABT5XCU4_9EURY</name>
<keyword evidence="2" id="KW-1185">Reference proteome</keyword>
<reference evidence="1 2" key="1">
    <citation type="submission" date="2023-03" db="EMBL/GenBank/DDBJ databases">
        <title>Whole genome sequencing of Methanotrichaceae archaeon M04Ac.</title>
        <authorList>
            <person name="Khomyakova M.A."/>
            <person name="Merkel A.Y."/>
            <person name="Slobodkin A.I."/>
        </authorList>
    </citation>
    <scope>NUCLEOTIDE SEQUENCE [LARGE SCALE GENOMIC DNA]</scope>
    <source>
        <strain evidence="1 2">M04Ac</strain>
    </source>
</reference>
<comment type="caution">
    <text evidence="1">The sequence shown here is derived from an EMBL/GenBank/DDBJ whole genome shotgun (WGS) entry which is preliminary data.</text>
</comment>